<dbReference type="PANTHER" id="PTHR43386">
    <property type="entry name" value="OLIGOPEPTIDE TRANSPORT SYSTEM PERMEASE PROTEIN APPC"/>
    <property type="match status" value="1"/>
</dbReference>
<evidence type="ECO:0000313" key="11">
    <source>
        <dbReference type="EMBL" id="THF67452.1"/>
    </source>
</evidence>
<evidence type="ECO:0000313" key="12">
    <source>
        <dbReference type="Proteomes" id="UP000308430"/>
    </source>
</evidence>
<evidence type="ECO:0000256" key="1">
    <source>
        <dbReference type="ARBA" id="ARBA00004651"/>
    </source>
</evidence>
<accession>A0A4S4B450</accession>
<feature type="transmembrane region" description="Helical" evidence="9">
    <location>
        <begin position="287"/>
        <end position="310"/>
    </location>
</feature>
<reference evidence="11 12" key="1">
    <citation type="submission" date="2019-04" db="EMBL/GenBank/DDBJ databases">
        <title>Azoarcus nasutitermitis sp. nov. isolated from termite nest.</title>
        <authorList>
            <person name="Lin S.-Y."/>
            <person name="Hameed A."/>
            <person name="Hsu Y.-H."/>
            <person name="Young C.-C."/>
        </authorList>
    </citation>
    <scope>NUCLEOTIDE SEQUENCE [LARGE SCALE GENOMIC DNA]</scope>
    <source>
        <strain evidence="11 12">CC-YHH838</strain>
    </source>
</reference>
<feature type="transmembrane region" description="Helical" evidence="9">
    <location>
        <begin position="203"/>
        <end position="231"/>
    </location>
</feature>
<feature type="transmembrane region" description="Helical" evidence="9">
    <location>
        <begin position="436"/>
        <end position="459"/>
    </location>
</feature>
<feature type="transmembrane region" description="Helical" evidence="9">
    <location>
        <begin position="330"/>
        <end position="349"/>
    </location>
</feature>
<keyword evidence="4 9" id="KW-0812">Transmembrane</keyword>
<dbReference type="GO" id="GO:0005886">
    <property type="term" value="C:plasma membrane"/>
    <property type="evidence" value="ECO:0007669"/>
    <property type="project" value="UniProtKB-SubCell"/>
</dbReference>
<comment type="subcellular location">
    <subcellularLocation>
        <location evidence="1 9">Cell membrane</location>
        <topology evidence="1 9">Multi-pass membrane protein</topology>
    </subcellularLocation>
</comment>
<evidence type="ECO:0000256" key="8">
    <source>
        <dbReference type="ARBA" id="ARBA00023136"/>
    </source>
</evidence>
<feature type="transmembrane region" description="Helical" evidence="9">
    <location>
        <begin position="251"/>
        <end position="275"/>
    </location>
</feature>
<keyword evidence="8 9" id="KW-0472">Membrane</keyword>
<dbReference type="CDD" id="cd06261">
    <property type="entry name" value="TM_PBP2"/>
    <property type="match status" value="1"/>
</dbReference>
<dbReference type="SUPFAM" id="SSF161098">
    <property type="entry name" value="MetI-like"/>
    <property type="match status" value="1"/>
</dbReference>
<evidence type="ECO:0000256" key="7">
    <source>
        <dbReference type="ARBA" id="ARBA00022989"/>
    </source>
</evidence>
<dbReference type="InterPro" id="IPR050366">
    <property type="entry name" value="BP-dependent_transpt_permease"/>
</dbReference>
<comment type="similarity">
    <text evidence="9">Belongs to the binding-protein-dependent transport system permease family.</text>
</comment>
<feature type="domain" description="ABC transmembrane type-1" evidence="10">
    <location>
        <begin position="249"/>
        <end position="459"/>
    </location>
</feature>
<organism evidence="11 12">
    <name type="scientific">Pseudothauera nasutitermitis</name>
    <dbReference type="NCBI Taxonomy" id="2565930"/>
    <lineage>
        <taxon>Bacteria</taxon>
        <taxon>Pseudomonadati</taxon>
        <taxon>Pseudomonadota</taxon>
        <taxon>Betaproteobacteria</taxon>
        <taxon>Rhodocyclales</taxon>
        <taxon>Zoogloeaceae</taxon>
        <taxon>Pseudothauera</taxon>
    </lineage>
</organism>
<keyword evidence="3" id="KW-1003">Cell membrane</keyword>
<feature type="transmembrane region" description="Helical" evidence="9">
    <location>
        <begin position="6"/>
        <end position="26"/>
    </location>
</feature>
<dbReference type="GO" id="GO:0015833">
    <property type="term" value="P:peptide transport"/>
    <property type="evidence" value="ECO:0007669"/>
    <property type="project" value="UniProtKB-KW"/>
</dbReference>
<keyword evidence="5" id="KW-0571">Peptide transport</keyword>
<dbReference type="PANTHER" id="PTHR43386:SF24">
    <property type="entry name" value="OLIGOPEPTIDE TRANSPORT SYSTEM PERMEASE PROTEIN AMID"/>
    <property type="match status" value="1"/>
</dbReference>
<evidence type="ECO:0000259" key="10">
    <source>
        <dbReference type="PROSITE" id="PS50928"/>
    </source>
</evidence>
<dbReference type="OrthoDB" id="9783218at2"/>
<comment type="caution">
    <text evidence="11">The sequence shown here is derived from an EMBL/GenBank/DDBJ whole genome shotgun (WGS) entry which is preliminary data.</text>
</comment>
<sequence length="471" mass="50996">MSFQPVLLWTDLLFFLLLLAAAGTVWHARRSVPLSAAWRKVGRRPVGMASATVLLAFLAVGVVDSLHFRPQLPAVEGAPADAAPVYSSEVLSALDVLLEPLRTRTEKTYSAPFADRLYARETVELPEGGQARIFPRLEYGAAHLQDPDAERAADVARRLGTGVLVAAVLWVPLALLVAAGVARRAGEPFAQGLRRLARGETGLAWRTVLLTLAAILLVACAAAALAPWYHILGTDKVGQDVFYQSLKSVRTALVIGTLTTLVMLPFAVALGVMAGYLGGWVDDVIQYLYTVLNAIPGVLLIAAAVLMMQVVIDTHPQWFATAAERADARLLALCLILGITSWTGLCRLLRGETLKLRELEYVQAARAFGVQTPAILRRHILPNVLHIVLIALVMDFSGLVLAEAVLSYIGIGVDPTMISFGTMINMARAELAREPMVWWSLAAAFCFMFVLVLAANLFADSVRDAFDPRRG</sequence>
<protein>
    <submittedName>
        <fullName evidence="11">ABC transporter permease</fullName>
    </submittedName>
</protein>
<dbReference type="Proteomes" id="UP000308430">
    <property type="component" value="Unassembled WGS sequence"/>
</dbReference>
<dbReference type="Gene3D" id="1.10.3720.10">
    <property type="entry name" value="MetI-like"/>
    <property type="match status" value="1"/>
</dbReference>
<feature type="transmembrane region" description="Helical" evidence="9">
    <location>
        <begin position="163"/>
        <end position="182"/>
    </location>
</feature>
<evidence type="ECO:0000256" key="5">
    <source>
        <dbReference type="ARBA" id="ARBA00022856"/>
    </source>
</evidence>
<gene>
    <name evidence="11" type="ORF">E6C76_03555</name>
</gene>
<dbReference type="Pfam" id="PF00528">
    <property type="entry name" value="BPD_transp_1"/>
    <property type="match status" value="1"/>
</dbReference>
<feature type="transmembrane region" description="Helical" evidence="9">
    <location>
        <begin position="46"/>
        <end position="63"/>
    </location>
</feature>
<evidence type="ECO:0000256" key="4">
    <source>
        <dbReference type="ARBA" id="ARBA00022692"/>
    </source>
</evidence>
<keyword evidence="7 9" id="KW-1133">Transmembrane helix</keyword>
<dbReference type="RefSeq" id="WP_136346861.1">
    <property type="nucleotide sequence ID" value="NZ_SSOC01000001.1"/>
</dbReference>
<evidence type="ECO:0000256" key="3">
    <source>
        <dbReference type="ARBA" id="ARBA00022475"/>
    </source>
</evidence>
<feature type="transmembrane region" description="Helical" evidence="9">
    <location>
        <begin position="384"/>
        <end position="411"/>
    </location>
</feature>
<proteinExistence type="inferred from homology"/>
<dbReference type="AlphaFoldDB" id="A0A4S4B450"/>
<dbReference type="GO" id="GO:0055085">
    <property type="term" value="P:transmembrane transport"/>
    <property type="evidence" value="ECO:0007669"/>
    <property type="project" value="InterPro"/>
</dbReference>
<dbReference type="EMBL" id="SSOC01000001">
    <property type="protein sequence ID" value="THF67452.1"/>
    <property type="molecule type" value="Genomic_DNA"/>
</dbReference>
<dbReference type="InterPro" id="IPR000515">
    <property type="entry name" value="MetI-like"/>
</dbReference>
<keyword evidence="12" id="KW-1185">Reference proteome</keyword>
<dbReference type="PROSITE" id="PS50928">
    <property type="entry name" value="ABC_TM1"/>
    <property type="match status" value="1"/>
</dbReference>
<dbReference type="InterPro" id="IPR035906">
    <property type="entry name" value="MetI-like_sf"/>
</dbReference>
<evidence type="ECO:0000256" key="6">
    <source>
        <dbReference type="ARBA" id="ARBA00022927"/>
    </source>
</evidence>
<keyword evidence="6" id="KW-0653">Protein transport</keyword>
<evidence type="ECO:0000256" key="9">
    <source>
        <dbReference type="RuleBase" id="RU363032"/>
    </source>
</evidence>
<keyword evidence="2 9" id="KW-0813">Transport</keyword>
<evidence type="ECO:0000256" key="2">
    <source>
        <dbReference type="ARBA" id="ARBA00022448"/>
    </source>
</evidence>
<name>A0A4S4B450_9RHOO</name>
<dbReference type="GO" id="GO:0015031">
    <property type="term" value="P:protein transport"/>
    <property type="evidence" value="ECO:0007669"/>
    <property type="project" value="UniProtKB-KW"/>
</dbReference>